<feature type="domain" description="C-methyltransferase" evidence="2">
    <location>
        <begin position="255"/>
        <end position="409"/>
    </location>
</feature>
<dbReference type="Gene3D" id="3.40.50.720">
    <property type="entry name" value="NAD(P)-binding Rossmann-like Domain"/>
    <property type="match status" value="1"/>
</dbReference>
<evidence type="ECO:0000259" key="2">
    <source>
        <dbReference type="Pfam" id="PF08484"/>
    </source>
</evidence>
<dbReference type="Pfam" id="PF08421">
    <property type="entry name" value="Methyltransf_13"/>
    <property type="match status" value="1"/>
</dbReference>
<organism evidence="3 4">
    <name type="scientific">Candidatus Falkowbacteria bacterium RIFCSPHIGHO2_02_FULL_45_15</name>
    <dbReference type="NCBI Taxonomy" id="1797987"/>
    <lineage>
        <taxon>Bacteria</taxon>
        <taxon>Candidatus Falkowiibacteriota</taxon>
    </lineage>
</organism>
<dbReference type="InterPro" id="IPR013691">
    <property type="entry name" value="MeTrfase_14"/>
</dbReference>
<dbReference type="InterPro" id="IPR029063">
    <property type="entry name" value="SAM-dependent_MTases_sf"/>
</dbReference>
<dbReference type="Proteomes" id="UP000177691">
    <property type="component" value="Unassembled WGS sequence"/>
</dbReference>
<dbReference type="InterPro" id="IPR038576">
    <property type="entry name" value="Methyltransf_Zn-bd_dom_put_sf"/>
</dbReference>
<dbReference type="Pfam" id="PF08484">
    <property type="entry name" value="Methyltransf_14"/>
    <property type="match status" value="1"/>
</dbReference>
<dbReference type="AlphaFoldDB" id="A0A1F5RJG6"/>
<accession>A0A1F5RJG6</accession>
<dbReference type="Gene3D" id="6.10.250.3100">
    <property type="match status" value="1"/>
</dbReference>
<reference evidence="3 4" key="1">
    <citation type="journal article" date="2016" name="Nat. Commun.">
        <title>Thousands of microbial genomes shed light on interconnected biogeochemical processes in an aquifer system.</title>
        <authorList>
            <person name="Anantharaman K."/>
            <person name="Brown C.T."/>
            <person name="Hug L.A."/>
            <person name="Sharon I."/>
            <person name="Castelle C.J."/>
            <person name="Probst A.J."/>
            <person name="Thomas B.C."/>
            <person name="Singh A."/>
            <person name="Wilkins M.J."/>
            <person name="Karaoz U."/>
            <person name="Brodie E.L."/>
            <person name="Williams K.H."/>
            <person name="Hubbard S.S."/>
            <person name="Banfield J.F."/>
        </authorList>
    </citation>
    <scope>NUCLEOTIDE SEQUENCE [LARGE SCALE GENOMIC DNA]</scope>
</reference>
<protein>
    <recommendedName>
        <fullName evidence="5">Methyltransferase</fullName>
    </recommendedName>
</protein>
<comment type="caution">
    <text evidence="3">The sequence shown here is derived from an EMBL/GenBank/DDBJ whole genome shotgun (WGS) entry which is preliminary data.</text>
</comment>
<dbReference type="Gene3D" id="6.20.50.110">
    <property type="entry name" value="Methyltransferase, zinc-binding domain"/>
    <property type="match status" value="1"/>
</dbReference>
<evidence type="ECO:0000313" key="3">
    <source>
        <dbReference type="EMBL" id="OGF14627.1"/>
    </source>
</evidence>
<dbReference type="Gene3D" id="3.40.50.150">
    <property type="entry name" value="Vaccinia Virus protein VP39"/>
    <property type="match status" value="1"/>
</dbReference>
<dbReference type="InterPro" id="IPR013630">
    <property type="entry name" value="Methyltransf_Zn-bd_dom_put"/>
</dbReference>
<gene>
    <name evidence="3" type="ORF">A3D54_01645</name>
</gene>
<proteinExistence type="predicted"/>
<sequence length="417" mass="46898">MPNKIPLGHIDECQICSDKNLETILTFGHQPIVQNYLSAEQRHEPETTYPLNFCLCPICGLAQLDYIIDPQLVFPPHYPYRTGLTDMLIRNFRALADNLEQRYQLKSADLVVDIGCNDGTLLEGFKAKGLRVLGIEPTNAAAVANKKNIPTIQAYFNEDVARQAVSQYGKAKIIVMTNSFAHINNLFAIMRGIKLMLDEDGVFISESQYLLDMMATLELDTIYHEHLRFYSVRPLRELFARSGFSLVNAERIAAAGGSIRAYAMKGQRAESPRIEELIAAEKQAGLYDIAAMRQFAAQMIKAKNDLQMLLLSCKNSGARLAGIGSPGRSNTLLNFAKIDPYLLDYICEKSRSPKIGMFTPGMHIPVVDEKKLFLEQPEYALILSWHIGEEMMQLMRKLGYKGKFIMPLPKARVVDNI</sequence>
<dbReference type="Pfam" id="PF13489">
    <property type="entry name" value="Methyltransf_23"/>
    <property type="match status" value="1"/>
</dbReference>
<evidence type="ECO:0008006" key="5">
    <source>
        <dbReference type="Google" id="ProtNLM"/>
    </source>
</evidence>
<name>A0A1F5RJG6_9BACT</name>
<dbReference type="EMBL" id="MFFU01000062">
    <property type="protein sequence ID" value="OGF14627.1"/>
    <property type="molecule type" value="Genomic_DNA"/>
</dbReference>
<dbReference type="PANTHER" id="PTHR43861">
    <property type="entry name" value="TRANS-ACONITATE 2-METHYLTRANSFERASE-RELATED"/>
    <property type="match status" value="1"/>
</dbReference>
<dbReference type="PANTHER" id="PTHR43861:SF5">
    <property type="entry name" value="BLL5978 PROTEIN"/>
    <property type="match status" value="1"/>
</dbReference>
<evidence type="ECO:0000313" key="4">
    <source>
        <dbReference type="Proteomes" id="UP000177691"/>
    </source>
</evidence>
<evidence type="ECO:0000259" key="1">
    <source>
        <dbReference type="Pfam" id="PF08421"/>
    </source>
</evidence>
<dbReference type="SUPFAM" id="SSF53335">
    <property type="entry name" value="S-adenosyl-L-methionine-dependent methyltransferases"/>
    <property type="match status" value="1"/>
</dbReference>
<feature type="domain" description="Methyltransferase putative zinc binding" evidence="1">
    <location>
        <begin position="13"/>
        <end position="74"/>
    </location>
</feature>